<evidence type="ECO:0000256" key="2">
    <source>
        <dbReference type="PROSITE-ProRule" id="PRU00023"/>
    </source>
</evidence>
<sequence>MGGRFVREDYTIGWVCALPLEFTAAVAVLDERHPPLPQDEQDDNAYVLGQIGHCNVAIVCLPSGVYGTTPAATVAIKMKQNFPSITVGLLVGIGGGAPLQRDIRLGDVVVSEPVGGFGGVLPYDLGKTIQEGRFVQAGALNKPPNMFLKAISKLKSEQSLNHGNIYAASKIASDILKNGTLPEEFARPPADTDRLFMADYDHPHTNETCAQCDPTKMVNRAPRPLLNNQPCIHYGLIASGNQVMKHGLTRDRLSQQKGVLCFEMEAAGLMDELPSLVVRGICDYSDSHKNKAWQPYAALVAAAFAKELLLQLPPKVNKVDNGRRPPEKLTHREIELLNKLYKSPYQDRKERIPDRIPGTCEWFLTHERFRDWRDCISSKMLWVSADPGCGKSVLAKQKRSLLSDAVLERFEAAGEGFTGSFSELWEALLSAARDKSAGEIICLLDGVDECESGGRSQLLQALRKLYGSKPDTNCNLKFIIISRPYGEIRRDLLPPEFETSDLPVIRLQGESEFEIAKISKEIDIFIRVSVQDLGTRLELTLDEQQLLLRELTNIPNRTYLWVYLTLDSIKADIKINRTKLTEIAYKLPKTVEDAYDAILSKSSDSTESKKLLQIIIAAARPLTLKEMSLALDMEEGHRSYRDLALRPEERFRENLRDLCGLFVTIVDSKIYLLHQTAKEFLVLQDGTDPSRGDLKWKYSIQPRDSHLRLAEICIQHLYFAEFESNPLYEDMIPSEYARSHVFLDYSANHWTTHVRKSQINSDEPMARYAMRLCNPNSTRCQTWLRIHWASTRTNIDFPKDLTDLMITSYFGLAAAVGFVLESDGVDLNRRDSKYGRSAISWAAENGFDTVVKQLIEAGRWKDFWLWFIDKNQANSADNYGRTPLVYAVWSGNINTIKLLLGAGARIDSIDEIGGTPLSYAICSGDDQITKIMLEEGADIDSKDEISAKLLISAAEKGHEAVVKLLLETGKVSPNVENEQGQTPLSQAVEGGHAAILQLLFDKGLETDYQYFSVSRLAGCPYGFVVGQ</sequence>
<dbReference type="GO" id="GO:0009116">
    <property type="term" value="P:nucleoside metabolic process"/>
    <property type="evidence" value="ECO:0007669"/>
    <property type="project" value="InterPro"/>
</dbReference>
<evidence type="ECO:0000256" key="1">
    <source>
        <dbReference type="ARBA" id="ARBA00022737"/>
    </source>
</evidence>
<organism evidence="5 6">
    <name type="scientific">Arthrobotrys musiformis</name>
    <dbReference type="NCBI Taxonomy" id="47236"/>
    <lineage>
        <taxon>Eukaryota</taxon>
        <taxon>Fungi</taxon>
        <taxon>Dikarya</taxon>
        <taxon>Ascomycota</taxon>
        <taxon>Pezizomycotina</taxon>
        <taxon>Orbiliomycetes</taxon>
        <taxon>Orbiliales</taxon>
        <taxon>Orbiliaceae</taxon>
        <taxon>Arthrobotrys</taxon>
    </lineage>
</organism>
<feature type="domain" description="Nephrocystin 3-like N-terminal" evidence="4">
    <location>
        <begin position="402"/>
        <end position="483"/>
    </location>
</feature>
<feature type="domain" description="GPI inositol-deacylase winged helix" evidence="3">
    <location>
        <begin position="603"/>
        <end position="686"/>
    </location>
</feature>
<dbReference type="PANTHER" id="PTHR46082">
    <property type="entry name" value="ATP/GTP-BINDING PROTEIN-RELATED"/>
    <property type="match status" value="1"/>
</dbReference>
<dbReference type="InterPro" id="IPR053137">
    <property type="entry name" value="NLR-like"/>
</dbReference>
<name>A0AAV9W1Q6_9PEZI</name>
<accession>A0AAV9W1Q6</accession>
<dbReference type="SUPFAM" id="SSF52540">
    <property type="entry name" value="P-loop containing nucleoside triphosphate hydrolases"/>
    <property type="match status" value="1"/>
</dbReference>
<protein>
    <recommendedName>
        <fullName evidence="7">Nucleoside phosphorylase domain-containing protein</fullName>
    </recommendedName>
</protein>
<dbReference type="PROSITE" id="PS50088">
    <property type="entry name" value="ANK_REPEAT"/>
    <property type="match status" value="3"/>
</dbReference>
<dbReference type="Pfam" id="PF12796">
    <property type="entry name" value="Ank_2"/>
    <property type="match status" value="2"/>
</dbReference>
<gene>
    <name evidence="5" type="ORF">TWF481_010755</name>
</gene>
<dbReference type="InterPro" id="IPR027417">
    <property type="entry name" value="P-loop_NTPase"/>
</dbReference>
<dbReference type="InterPro" id="IPR036770">
    <property type="entry name" value="Ankyrin_rpt-contain_sf"/>
</dbReference>
<proteinExistence type="predicted"/>
<dbReference type="PROSITE" id="PS50297">
    <property type="entry name" value="ANK_REP_REGION"/>
    <property type="match status" value="3"/>
</dbReference>
<dbReference type="InterPro" id="IPR056884">
    <property type="entry name" value="NPHP3-like_N"/>
</dbReference>
<evidence type="ECO:0008006" key="7">
    <source>
        <dbReference type="Google" id="ProtNLM"/>
    </source>
</evidence>
<dbReference type="InterPro" id="IPR035994">
    <property type="entry name" value="Nucleoside_phosphorylase_sf"/>
</dbReference>
<dbReference type="EMBL" id="JAVHJL010000007">
    <property type="protein sequence ID" value="KAK6500411.1"/>
    <property type="molecule type" value="Genomic_DNA"/>
</dbReference>
<dbReference type="SMART" id="SM00248">
    <property type="entry name" value="ANK"/>
    <property type="match status" value="5"/>
</dbReference>
<evidence type="ECO:0000313" key="5">
    <source>
        <dbReference type="EMBL" id="KAK6500411.1"/>
    </source>
</evidence>
<feature type="repeat" description="ANK" evidence="2">
    <location>
        <begin position="879"/>
        <end position="911"/>
    </location>
</feature>
<reference evidence="5 6" key="1">
    <citation type="submission" date="2023-08" db="EMBL/GenBank/DDBJ databases">
        <authorList>
            <person name="Palmer J.M."/>
        </authorList>
    </citation>
    <scope>NUCLEOTIDE SEQUENCE [LARGE SCALE GENOMIC DNA]</scope>
    <source>
        <strain evidence="5 6">TWF481</strain>
    </source>
</reference>
<dbReference type="PANTHER" id="PTHR46082:SF11">
    <property type="entry name" value="AAA+ ATPASE DOMAIN-CONTAINING PROTEIN-RELATED"/>
    <property type="match status" value="1"/>
</dbReference>
<dbReference type="Proteomes" id="UP001370758">
    <property type="component" value="Unassembled WGS sequence"/>
</dbReference>
<evidence type="ECO:0000259" key="3">
    <source>
        <dbReference type="Pfam" id="PF22939"/>
    </source>
</evidence>
<feature type="repeat" description="ANK" evidence="2">
    <location>
        <begin position="979"/>
        <end position="1011"/>
    </location>
</feature>
<dbReference type="Gene3D" id="1.25.40.20">
    <property type="entry name" value="Ankyrin repeat-containing domain"/>
    <property type="match status" value="2"/>
</dbReference>
<dbReference type="GO" id="GO:0003824">
    <property type="term" value="F:catalytic activity"/>
    <property type="evidence" value="ECO:0007669"/>
    <property type="project" value="InterPro"/>
</dbReference>
<dbReference type="Pfam" id="PF22939">
    <property type="entry name" value="WHD_GPIID"/>
    <property type="match status" value="1"/>
</dbReference>
<keyword evidence="1" id="KW-0677">Repeat</keyword>
<keyword evidence="6" id="KW-1185">Reference proteome</keyword>
<dbReference type="SUPFAM" id="SSF53167">
    <property type="entry name" value="Purine and uridine phosphorylases"/>
    <property type="match status" value="1"/>
</dbReference>
<dbReference type="AlphaFoldDB" id="A0AAV9W1Q6"/>
<dbReference type="Gene3D" id="3.40.50.1580">
    <property type="entry name" value="Nucleoside phosphorylase domain"/>
    <property type="match status" value="1"/>
</dbReference>
<evidence type="ECO:0000259" key="4">
    <source>
        <dbReference type="Pfam" id="PF24883"/>
    </source>
</evidence>
<feature type="repeat" description="ANK" evidence="2">
    <location>
        <begin position="912"/>
        <end position="944"/>
    </location>
</feature>
<evidence type="ECO:0000313" key="6">
    <source>
        <dbReference type="Proteomes" id="UP001370758"/>
    </source>
</evidence>
<feature type="domain" description="Nephrocystin 3-like N-terminal" evidence="4">
    <location>
        <begin position="358"/>
        <end position="396"/>
    </location>
</feature>
<comment type="caution">
    <text evidence="5">The sequence shown here is derived from an EMBL/GenBank/DDBJ whole genome shotgun (WGS) entry which is preliminary data.</text>
</comment>
<dbReference type="InterPro" id="IPR054471">
    <property type="entry name" value="GPIID_WHD"/>
</dbReference>
<keyword evidence="2" id="KW-0040">ANK repeat</keyword>
<dbReference type="SUPFAM" id="SSF48403">
    <property type="entry name" value="Ankyrin repeat"/>
    <property type="match status" value="1"/>
</dbReference>
<dbReference type="Pfam" id="PF24883">
    <property type="entry name" value="NPHP3_N"/>
    <property type="match status" value="2"/>
</dbReference>
<dbReference type="InterPro" id="IPR002110">
    <property type="entry name" value="Ankyrin_rpt"/>
</dbReference>